<evidence type="ECO:0000256" key="2">
    <source>
        <dbReference type="SAM" id="Phobius"/>
    </source>
</evidence>
<dbReference type="RefSeq" id="XP_024339352.1">
    <property type="nucleotide sequence ID" value="XM_024485393.1"/>
</dbReference>
<dbReference type="Proteomes" id="UP000194127">
    <property type="component" value="Unassembled WGS sequence"/>
</dbReference>
<proteinExistence type="predicted"/>
<name>A0A1X6N1R5_9APHY</name>
<dbReference type="GeneID" id="36330342"/>
<feature type="transmembrane region" description="Helical" evidence="2">
    <location>
        <begin position="167"/>
        <end position="187"/>
    </location>
</feature>
<keyword evidence="2" id="KW-0472">Membrane</keyword>
<evidence type="ECO:0000313" key="4">
    <source>
        <dbReference type="Proteomes" id="UP000194127"/>
    </source>
</evidence>
<evidence type="ECO:0000313" key="3">
    <source>
        <dbReference type="EMBL" id="OSX62558.1"/>
    </source>
</evidence>
<accession>A0A1X6N1R5</accession>
<evidence type="ECO:0000256" key="1">
    <source>
        <dbReference type="SAM" id="MobiDB-lite"/>
    </source>
</evidence>
<sequence>MAIGFTKIRYGHAVAAQHARNKRDAACESGGLYKTPTSGQVISSDSTLEISWDTSCLDSTAVDIYLYAPYTADPRIHEWQNVDYSYGSYNTTLDPSWWNSTSVVSLQMMIVDAGTPTFLATYSAGPLFNATYSNSNSGKVTTSTTGSVTDVDNLPGANKHGLSGGDAAAAVIMTLLAVCAIAVGFYIKRSRARSKGKRQRFSVAVDQRMSTISTDWKSVTTAGAAAAIRNSMMVSDSEAGKRSSSFSFGAIRPSSTIGLEGGQAGVGTMGLQMSEKMSLDLSTPPVPQARPRARASTFTAADRASRVSRVSFAPDARPVSEYRRTRAFHTGHLPPIPDTNVREAGELSPTQAEGPMDLTAEDIRQRMAGHDGAGRSSLDAMMPALSMMRTGGDSPTTANEDLFAAASLSRSPPVLPSMLPTPPLPVLQTTESPVMHTMSMTTIPATMSPDDMLRAYAERTLRSPPPITPPAASYNGGGMRTLYASVAPDAPPPAALAPPSSGSLYPSSPQHGDGIYRQSFAPTEDSRYGEENVEHGTAE</sequence>
<dbReference type="OrthoDB" id="3363836at2759"/>
<keyword evidence="4" id="KW-1185">Reference proteome</keyword>
<organism evidence="3 4">
    <name type="scientific">Postia placenta MAD-698-R-SB12</name>
    <dbReference type="NCBI Taxonomy" id="670580"/>
    <lineage>
        <taxon>Eukaryota</taxon>
        <taxon>Fungi</taxon>
        <taxon>Dikarya</taxon>
        <taxon>Basidiomycota</taxon>
        <taxon>Agaricomycotina</taxon>
        <taxon>Agaricomycetes</taxon>
        <taxon>Polyporales</taxon>
        <taxon>Adustoporiaceae</taxon>
        <taxon>Rhodonia</taxon>
    </lineage>
</organism>
<keyword evidence="2" id="KW-0812">Transmembrane</keyword>
<dbReference type="AlphaFoldDB" id="A0A1X6N1R5"/>
<dbReference type="STRING" id="670580.A0A1X6N1R5"/>
<feature type="compositionally biased region" description="Low complexity" evidence="1">
    <location>
        <begin position="497"/>
        <end position="509"/>
    </location>
</feature>
<gene>
    <name evidence="3" type="ORF">POSPLADRAFT_1142165</name>
</gene>
<protein>
    <submittedName>
        <fullName evidence="3">Uncharacterized protein</fullName>
    </submittedName>
</protein>
<dbReference type="EMBL" id="KZ110596">
    <property type="protein sequence ID" value="OSX62558.1"/>
    <property type="molecule type" value="Genomic_DNA"/>
</dbReference>
<feature type="region of interest" description="Disordered" evidence="1">
    <location>
        <begin position="485"/>
        <end position="539"/>
    </location>
</feature>
<reference evidence="3 4" key="1">
    <citation type="submission" date="2017-04" db="EMBL/GenBank/DDBJ databases">
        <title>Genome Sequence of the Model Brown-Rot Fungus Postia placenta SB12.</title>
        <authorList>
            <consortium name="DOE Joint Genome Institute"/>
            <person name="Gaskell J."/>
            <person name="Kersten P."/>
            <person name="Larrondo L.F."/>
            <person name="Canessa P."/>
            <person name="Martinez D."/>
            <person name="Hibbett D."/>
            <person name="Schmoll M."/>
            <person name="Kubicek C.P."/>
            <person name="Martinez A.T."/>
            <person name="Yadav J."/>
            <person name="Master E."/>
            <person name="Magnuson J.K."/>
            <person name="James T."/>
            <person name="Yaver D."/>
            <person name="Berka R."/>
            <person name="Labutti K."/>
            <person name="Lipzen A."/>
            <person name="Aerts A."/>
            <person name="Barry K."/>
            <person name="Henrissat B."/>
            <person name="Blanchette R."/>
            <person name="Grigoriev I."/>
            <person name="Cullen D."/>
        </authorList>
    </citation>
    <scope>NUCLEOTIDE SEQUENCE [LARGE SCALE GENOMIC DNA]</scope>
    <source>
        <strain evidence="3 4">MAD-698-R-SB12</strain>
    </source>
</reference>
<feature type="compositionally biased region" description="Basic and acidic residues" evidence="1">
    <location>
        <begin position="524"/>
        <end position="539"/>
    </location>
</feature>
<keyword evidence="2" id="KW-1133">Transmembrane helix</keyword>